<dbReference type="EMBL" id="CWOW01000002">
    <property type="protein sequence ID" value="CRZ92720.1"/>
    <property type="molecule type" value="Genomic_DNA"/>
</dbReference>
<feature type="region of interest" description="Disordered" evidence="1">
    <location>
        <begin position="25"/>
        <end position="49"/>
    </location>
</feature>
<proteinExistence type="predicted"/>
<evidence type="ECO:0000313" key="3">
    <source>
        <dbReference type="Proteomes" id="UP000044806"/>
    </source>
</evidence>
<accession>A0A656A702</accession>
<evidence type="ECO:0000256" key="1">
    <source>
        <dbReference type="SAM" id="MobiDB-lite"/>
    </source>
</evidence>
<protein>
    <submittedName>
        <fullName evidence="2">Uncharacterized protein</fullName>
    </submittedName>
</protein>
<reference evidence="2 3" key="1">
    <citation type="submission" date="2015-07" db="EMBL/GenBank/DDBJ databases">
        <authorList>
            <consortium name="Pathogen Informatics"/>
        </authorList>
    </citation>
    <scope>NUCLEOTIDE SEQUENCE [LARGE SCALE GENOMIC DNA]</scope>
    <source>
        <strain evidence="2 3">A51</strain>
    </source>
</reference>
<evidence type="ECO:0000313" key="2">
    <source>
        <dbReference type="EMBL" id="CRZ92720.1"/>
    </source>
</evidence>
<feature type="compositionally biased region" description="Polar residues" evidence="1">
    <location>
        <begin position="25"/>
        <end position="43"/>
    </location>
</feature>
<dbReference type="Proteomes" id="UP000044806">
    <property type="component" value="Unassembled WGS sequence"/>
</dbReference>
<name>A0A656A702_VIBCL</name>
<organism evidence="2 3">
    <name type="scientific">Vibrio cholerae</name>
    <dbReference type="NCBI Taxonomy" id="666"/>
    <lineage>
        <taxon>Bacteria</taxon>
        <taxon>Pseudomonadati</taxon>
        <taxon>Pseudomonadota</taxon>
        <taxon>Gammaproteobacteria</taxon>
        <taxon>Vibrionales</taxon>
        <taxon>Vibrionaceae</taxon>
        <taxon>Vibrio</taxon>
    </lineage>
</organism>
<sequence>MWLAWLNPSADFAIAQDVQTPHPLTQHAQNGSQAVLASPSTRLSRMPHQAHSVGLTLENDWATD</sequence>
<gene>
    <name evidence="2" type="ORF">ERS013165_00526</name>
</gene>
<dbReference type="AlphaFoldDB" id="A0A656A702"/>